<dbReference type="InterPro" id="IPR036638">
    <property type="entry name" value="HLH_DNA-bd_sf"/>
</dbReference>
<accession>A0ABT0M807</accession>
<keyword evidence="2" id="KW-1185">Reference proteome</keyword>
<dbReference type="SUPFAM" id="SSF140500">
    <property type="entry name" value="BAS1536-like"/>
    <property type="match status" value="1"/>
</dbReference>
<dbReference type="InterPro" id="IPR037208">
    <property type="entry name" value="Spo0E-like_sf"/>
</dbReference>
<organism evidence="1 2">
    <name type="scientific">Sporolactobacillus mangiferae</name>
    <dbReference type="NCBI Taxonomy" id="2940498"/>
    <lineage>
        <taxon>Bacteria</taxon>
        <taxon>Bacillati</taxon>
        <taxon>Bacillota</taxon>
        <taxon>Bacilli</taxon>
        <taxon>Bacillales</taxon>
        <taxon>Sporolactobacillaceae</taxon>
        <taxon>Sporolactobacillus</taxon>
    </lineage>
</organism>
<dbReference type="Proteomes" id="UP001203004">
    <property type="component" value="Unassembled WGS sequence"/>
</dbReference>
<dbReference type="EMBL" id="JAMAST010000002">
    <property type="protein sequence ID" value="MCL1630991.1"/>
    <property type="molecule type" value="Genomic_DNA"/>
</dbReference>
<dbReference type="RefSeq" id="WP_249097908.1">
    <property type="nucleotide sequence ID" value="NZ_JAMAST010000002.1"/>
</dbReference>
<protein>
    <submittedName>
        <fullName evidence="1">Aspartyl-phosphate phosphatase Spo0E family protein</fullName>
    </submittedName>
</protein>
<dbReference type="Pfam" id="PF09388">
    <property type="entry name" value="SpoOE-like"/>
    <property type="match status" value="1"/>
</dbReference>
<evidence type="ECO:0000313" key="2">
    <source>
        <dbReference type="Proteomes" id="UP001203004"/>
    </source>
</evidence>
<evidence type="ECO:0000313" key="1">
    <source>
        <dbReference type="EMBL" id="MCL1630991.1"/>
    </source>
</evidence>
<dbReference type="Gene3D" id="4.10.280.10">
    <property type="entry name" value="Helix-loop-helix DNA-binding domain"/>
    <property type="match status" value="1"/>
</dbReference>
<sequence>MAEFPEVPMAQEMSSIYSEAVEKKRQNLLETAKKYGLYAEQTLRCSQELDMLIIEIQEQHFPQPLRAQM</sequence>
<gene>
    <name evidence="1" type="ORF">M3N64_03400</name>
</gene>
<name>A0ABT0M807_9BACL</name>
<proteinExistence type="predicted"/>
<reference evidence="1 2" key="1">
    <citation type="submission" date="2022-05" db="EMBL/GenBank/DDBJ databases">
        <title>Sporolactobacillus sp nov CPB3-1, isolated from tree bark (Mangifera indica L.).</title>
        <authorList>
            <person name="Phuengjayaem S."/>
            <person name="Tanasupawat S."/>
        </authorList>
    </citation>
    <scope>NUCLEOTIDE SEQUENCE [LARGE SCALE GENOMIC DNA]</scope>
    <source>
        <strain evidence="1 2">CPB3-1</strain>
    </source>
</reference>
<dbReference type="InterPro" id="IPR018540">
    <property type="entry name" value="Spo0E-like"/>
</dbReference>
<comment type="caution">
    <text evidence="1">The sequence shown here is derived from an EMBL/GenBank/DDBJ whole genome shotgun (WGS) entry which is preliminary data.</text>
</comment>